<keyword evidence="5" id="KW-0560">Oxidoreductase</keyword>
<proteinExistence type="inferred from homology"/>
<dbReference type="PANTHER" id="PTHR42973:SF39">
    <property type="entry name" value="FAD-BINDING PCMH-TYPE DOMAIN-CONTAINING PROTEIN"/>
    <property type="match status" value="1"/>
</dbReference>
<evidence type="ECO:0000256" key="5">
    <source>
        <dbReference type="ARBA" id="ARBA00023002"/>
    </source>
</evidence>
<evidence type="ECO:0000256" key="3">
    <source>
        <dbReference type="ARBA" id="ARBA00022630"/>
    </source>
</evidence>
<accession>A0A0F9E6K0</accession>
<dbReference type="Gene3D" id="3.30.465.10">
    <property type="match status" value="1"/>
</dbReference>
<dbReference type="EMBL" id="LAZR01038397">
    <property type="protein sequence ID" value="KKL19668.1"/>
    <property type="molecule type" value="Genomic_DNA"/>
</dbReference>
<feature type="domain" description="FAD-binding PCMH-type" evidence="6">
    <location>
        <begin position="9"/>
        <end position="183"/>
    </location>
</feature>
<dbReference type="AlphaFoldDB" id="A0A0F9E6K0"/>
<dbReference type="Gene3D" id="3.40.462.20">
    <property type="match status" value="1"/>
</dbReference>
<dbReference type="GO" id="GO:0016491">
    <property type="term" value="F:oxidoreductase activity"/>
    <property type="evidence" value="ECO:0007669"/>
    <property type="project" value="UniProtKB-KW"/>
</dbReference>
<dbReference type="Pfam" id="PF01565">
    <property type="entry name" value="FAD_binding_4"/>
    <property type="match status" value="1"/>
</dbReference>
<dbReference type="SUPFAM" id="SSF56176">
    <property type="entry name" value="FAD-binding/transporter-associated domain-like"/>
    <property type="match status" value="1"/>
</dbReference>
<gene>
    <name evidence="7" type="ORF">LCGC14_2463150</name>
</gene>
<name>A0A0F9E6K0_9ZZZZ</name>
<dbReference type="InterPro" id="IPR050416">
    <property type="entry name" value="FAD-linked_Oxidoreductase"/>
</dbReference>
<dbReference type="Gene3D" id="3.30.43.10">
    <property type="entry name" value="Uridine Diphospho-n-acetylenolpyruvylglucosamine Reductase, domain 2"/>
    <property type="match status" value="1"/>
</dbReference>
<evidence type="ECO:0000259" key="6">
    <source>
        <dbReference type="PROSITE" id="PS51387"/>
    </source>
</evidence>
<organism evidence="7">
    <name type="scientific">marine sediment metagenome</name>
    <dbReference type="NCBI Taxonomy" id="412755"/>
    <lineage>
        <taxon>unclassified sequences</taxon>
        <taxon>metagenomes</taxon>
        <taxon>ecological metagenomes</taxon>
    </lineage>
</organism>
<sequence>GFSEEVTARLERELKVIGKLGFPNYFLIVCQAVRFAREHELLVSIRGGGHNVAGLALCDDGLLIDLSPMKGVHVDTQRRIVRAQPGATLGDLDHETQAFGLAVSAGIVTTTGIAGLTLGGGFGWITPKYGLTVDNLLSADVVTAEGELVKASPNDNPDLFWGIRGGGGNFGIVTSFEYQAHPVGPTVYSGVIAHPMEKAREVLSLVRDILVDAPEELTVIPALRIAPPSPLLPQEIHGKPVILVTDKPEVFNHPVIDGLACSWKLATLEEALELIEGLYGRYVGSGAWALARLRCACG</sequence>
<comment type="similarity">
    <text evidence="2">Belongs to the oxygen-dependent FAD-linked oxidoreductase family.</text>
</comment>
<feature type="non-terminal residue" evidence="7">
    <location>
        <position position="1"/>
    </location>
</feature>
<dbReference type="GO" id="GO:0008408">
    <property type="term" value="F:3'-5' exonuclease activity"/>
    <property type="evidence" value="ECO:0007669"/>
    <property type="project" value="InterPro"/>
</dbReference>
<dbReference type="InterPro" id="IPR036318">
    <property type="entry name" value="FAD-bd_PCMH-like_sf"/>
</dbReference>
<comment type="caution">
    <text evidence="7">The sequence shown here is derived from an EMBL/GenBank/DDBJ whole genome shotgun (WGS) entry which is preliminary data.</text>
</comment>
<evidence type="ECO:0000313" key="7">
    <source>
        <dbReference type="EMBL" id="KKL19668.1"/>
    </source>
</evidence>
<keyword evidence="3" id="KW-0285">Flavoprotein</keyword>
<evidence type="ECO:0000256" key="1">
    <source>
        <dbReference type="ARBA" id="ARBA00001974"/>
    </source>
</evidence>
<dbReference type="InterPro" id="IPR016167">
    <property type="entry name" value="FAD-bd_PCMH_sub1"/>
</dbReference>
<keyword evidence="4" id="KW-0274">FAD</keyword>
<dbReference type="PANTHER" id="PTHR42973">
    <property type="entry name" value="BINDING OXIDOREDUCTASE, PUTATIVE (AFU_ORTHOLOGUE AFUA_1G17690)-RELATED"/>
    <property type="match status" value="1"/>
</dbReference>
<dbReference type="GO" id="GO:0006260">
    <property type="term" value="P:DNA replication"/>
    <property type="evidence" value="ECO:0007669"/>
    <property type="project" value="InterPro"/>
</dbReference>
<comment type="cofactor">
    <cofactor evidence="1">
        <name>FAD</name>
        <dbReference type="ChEBI" id="CHEBI:57692"/>
    </cofactor>
</comment>
<dbReference type="GO" id="GO:0071949">
    <property type="term" value="F:FAD binding"/>
    <property type="evidence" value="ECO:0007669"/>
    <property type="project" value="InterPro"/>
</dbReference>
<dbReference type="PROSITE" id="PS51387">
    <property type="entry name" value="FAD_PCMH"/>
    <property type="match status" value="1"/>
</dbReference>
<evidence type="ECO:0000256" key="4">
    <source>
        <dbReference type="ARBA" id="ARBA00022827"/>
    </source>
</evidence>
<protein>
    <recommendedName>
        <fullName evidence="6">FAD-binding PCMH-type domain-containing protein</fullName>
    </recommendedName>
</protein>
<reference evidence="7" key="1">
    <citation type="journal article" date="2015" name="Nature">
        <title>Complex archaea that bridge the gap between prokaryotes and eukaryotes.</title>
        <authorList>
            <person name="Spang A."/>
            <person name="Saw J.H."/>
            <person name="Jorgensen S.L."/>
            <person name="Zaremba-Niedzwiedzka K."/>
            <person name="Martijn J."/>
            <person name="Lind A.E."/>
            <person name="van Eijk R."/>
            <person name="Schleper C."/>
            <person name="Guy L."/>
            <person name="Ettema T.J."/>
        </authorList>
    </citation>
    <scope>NUCLEOTIDE SEQUENCE</scope>
</reference>
<evidence type="ECO:0000256" key="2">
    <source>
        <dbReference type="ARBA" id="ARBA00005466"/>
    </source>
</evidence>
<dbReference type="InterPro" id="IPR016169">
    <property type="entry name" value="FAD-bd_PCMH_sub2"/>
</dbReference>
<dbReference type="InterPro" id="IPR006094">
    <property type="entry name" value="Oxid_FAD_bind_N"/>
</dbReference>
<dbReference type="InterPro" id="IPR016166">
    <property type="entry name" value="FAD-bd_PCMH"/>
</dbReference>